<reference evidence="1 2" key="1">
    <citation type="submission" date="2018-08" db="EMBL/GenBank/DDBJ databases">
        <title>A genome reference for cultivated species of the human gut microbiota.</title>
        <authorList>
            <person name="Zou Y."/>
            <person name="Xue W."/>
            <person name="Luo G."/>
        </authorList>
    </citation>
    <scope>NUCLEOTIDE SEQUENCE [LARGE SCALE GENOMIC DNA]</scope>
    <source>
        <strain evidence="1 2">AM40-30BH</strain>
    </source>
</reference>
<dbReference type="Proteomes" id="UP000284379">
    <property type="component" value="Unassembled WGS sequence"/>
</dbReference>
<dbReference type="AlphaFoldDB" id="A0A413V3W5"/>
<sequence length="165" mass="19489">MGELSGQNWSKISKEIKEKQLTIEPLENRDINCYYKLREKTNILNEMKLNHPIDTIFILQIHREVDLSSSYLMIWNKNDTLSINSEDFGKTVQITNQQTFISYMMKLVADWNLDEIKKEELTNGIRPSDGIFATRIIVNSKKCQIDCLYFKNFFNMQRDGMDFCK</sequence>
<organism evidence="1 2">
    <name type="scientific">Bacteroides nordii</name>
    <dbReference type="NCBI Taxonomy" id="291645"/>
    <lineage>
        <taxon>Bacteria</taxon>
        <taxon>Pseudomonadati</taxon>
        <taxon>Bacteroidota</taxon>
        <taxon>Bacteroidia</taxon>
        <taxon>Bacteroidales</taxon>
        <taxon>Bacteroidaceae</taxon>
        <taxon>Bacteroides</taxon>
    </lineage>
</organism>
<name>A0A413V3W5_9BACE</name>
<protein>
    <submittedName>
        <fullName evidence="1">Uncharacterized protein</fullName>
    </submittedName>
</protein>
<dbReference type="EMBL" id="QSGO01000043">
    <property type="protein sequence ID" value="RHB28258.1"/>
    <property type="molecule type" value="Genomic_DNA"/>
</dbReference>
<gene>
    <name evidence="1" type="ORF">DW888_20805</name>
</gene>
<evidence type="ECO:0000313" key="2">
    <source>
        <dbReference type="Proteomes" id="UP000284379"/>
    </source>
</evidence>
<evidence type="ECO:0000313" key="1">
    <source>
        <dbReference type="EMBL" id="RHB28258.1"/>
    </source>
</evidence>
<proteinExistence type="predicted"/>
<comment type="caution">
    <text evidence="1">The sequence shown here is derived from an EMBL/GenBank/DDBJ whole genome shotgun (WGS) entry which is preliminary data.</text>
</comment>
<accession>A0A413V3W5</accession>